<gene>
    <name evidence="1" type="ORF">GD597_03630</name>
</gene>
<protein>
    <submittedName>
        <fullName evidence="1">Uncharacterized protein</fullName>
    </submittedName>
</protein>
<organism evidence="1 2">
    <name type="scientific">Limnovirga soli</name>
    <dbReference type="NCBI Taxonomy" id="2656915"/>
    <lineage>
        <taxon>Bacteria</taxon>
        <taxon>Pseudomonadati</taxon>
        <taxon>Bacteroidota</taxon>
        <taxon>Chitinophagia</taxon>
        <taxon>Chitinophagales</taxon>
        <taxon>Chitinophagaceae</taxon>
        <taxon>Limnovirga</taxon>
    </lineage>
</organism>
<proteinExistence type="predicted"/>
<reference evidence="1" key="1">
    <citation type="submission" date="2019-10" db="EMBL/GenBank/DDBJ databases">
        <title>Draft genome sequence of Panacibacter sp. KCS-6.</title>
        <authorList>
            <person name="Yim K.J."/>
        </authorList>
    </citation>
    <scope>NUCLEOTIDE SEQUENCE</scope>
    <source>
        <strain evidence="1">KCS-6</strain>
    </source>
</reference>
<dbReference type="EMBL" id="WHPF01000002">
    <property type="protein sequence ID" value="NNV54538.1"/>
    <property type="molecule type" value="Genomic_DNA"/>
</dbReference>
<dbReference type="AlphaFoldDB" id="A0A8J8FAQ7"/>
<comment type="caution">
    <text evidence="1">The sequence shown here is derived from an EMBL/GenBank/DDBJ whole genome shotgun (WGS) entry which is preliminary data.</text>
</comment>
<sequence length="70" mass="7968">MMQTIKKNPETLIEIDQLFPKTIAYFKNKGCTSISLSNTIVSVIDANHNVEPLSYDIQDMYVLEFGLTNK</sequence>
<evidence type="ECO:0000313" key="2">
    <source>
        <dbReference type="Proteomes" id="UP000598971"/>
    </source>
</evidence>
<evidence type="ECO:0000313" key="1">
    <source>
        <dbReference type="EMBL" id="NNV54538.1"/>
    </source>
</evidence>
<dbReference type="RefSeq" id="WP_171606455.1">
    <property type="nucleotide sequence ID" value="NZ_WHPF01000002.1"/>
</dbReference>
<name>A0A8J8FAQ7_9BACT</name>
<keyword evidence="2" id="KW-1185">Reference proteome</keyword>
<dbReference type="Proteomes" id="UP000598971">
    <property type="component" value="Unassembled WGS sequence"/>
</dbReference>
<accession>A0A8J8FAQ7</accession>